<sequence>MTFSIDINGGWIGKMSTRGNVNELPPELQNAMRSIFQSQPEYVPLADNQLLAMDETSYSLRVEEEGKAVELKFSDGTIPQRVKPLIKNLADRARAQRFGG</sequence>
<evidence type="ECO:0000313" key="1">
    <source>
        <dbReference type="EMBL" id="EHQ25000.1"/>
    </source>
</evidence>
<gene>
    <name evidence="1" type="ORF">Mucpa_0819</name>
</gene>
<dbReference type="AlphaFoldDB" id="H1YA16"/>
<evidence type="ECO:0000313" key="2">
    <source>
        <dbReference type="Proteomes" id="UP000002774"/>
    </source>
</evidence>
<dbReference type="RefSeq" id="WP_008504622.1">
    <property type="nucleotide sequence ID" value="NZ_CM001403.1"/>
</dbReference>
<name>H1YA16_9SPHI</name>
<dbReference type="InterPro" id="IPR049457">
    <property type="entry name" value="Emfourin"/>
</dbReference>
<reference evidence="1" key="1">
    <citation type="submission" date="2011-09" db="EMBL/GenBank/DDBJ databases">
        <title>The permanent draft genome of Mucilaginibacter paludis DSM 18603.</title>
        <authorList>
            <consortium name="US DOE Joint Genome Institute (JGI-PGF)"/>
            <person name="Lucas S."/>
            <person name="Han J."/>
            <person name="Lapidus A."/>
            <person name="Bruce D."/>
            <person name="Goodwin L."/>
            <person name="Pitluck S."/>
            <person name="Peters L."/>
            <person name="Kyrpides N."/>
            <person name="Mavromatis K."/>
            <person name="Ivanova N."/>
            <person name="Mikhailova N."/>
            <person name="Held B."/>
            <person name="Detter J.C."/>
            <person name="Tapia R."/>
            <person name="Han C."/>
            <person name="Land M."/>
            <person name="Hauser L."/>
            <person name="Markowitz V."/>
            <person name="Cheng J.-F."/>
            <person name="Hugenholtz P."/>
            <person name="Woyke T."/>
            <person name="Wu D."/>
            <person name="Tindall B."/>
            <person name="Brambilla E."/>
            <person name="Klenk H.-P."/>
            <person name="Eisen J.A."/>
        </authorList>
    </citation>
    <scope>NUCLEOTIDE SEQUENCE [LARGE SCALE GENOMIC DNA]</scope>
    <source>
        <strain evidence="1">DSM 18603</strain>
    </source>
</reference>
<dbReference type="STRING" id="714943.Mucpa_0819"/>
<organism evidence="1 2">
    <name type="scientific">Mucilaginibacter paludis DSM 18603</name>
    <dbReference type="NCBI Taxonomy" id="714943"/>
    <lineage>
        <taxon>Bacteria</taxon>
        <taxon>Pseudomonadati</taxon>
        <taxon>Bacteroidota</taxon>
        <taxon>Sphingobacteriia</taxon>
        <taxon>Sphingobacteriales</taxon>
        <taxon>Sphingobacteriaceae</taxon>
        <taxon>Mucilaginibacter</taxon>
    </lineage>
</organism>
<keyword evidence="2" id="KW-1185">Reference proteome</keyword>
<dbReference type="EMBL" id="CM001403">
    <property type="protein sequence ID" value="EHQ25000.1"/>
    <property type="molecule type" value="Genomic_DNA"/>
</dbReference>
<accession>H1YA16</accession>
<proteinExistence type="predicted"/>
<protein>
    <submittedName>
        <fullName evidence="1">Uncharacterized protein</fullName>
    </submittedName>
</protein>
<dbReference type="Proteomes" id="UP000002774">
    <property type="component" value="Chromosome"/>
</dbReference>
<dbReference type="Pfam" id="PF20242">
    <property type="entry name" value="Emfourin"/>
    <property type="match status" value="1"/>
</dbReference>
<dbReference type="HOGENOM" id="CLU_2302712_0_0_10"/>